<dbReference type="CDD" id="cd00200">
    <property type="entry name" value="WD40"/>
    <property type="match status" value="1"/>
</dbReference>
<organism evidence="5">
    <name type="scientific">Mytilinidion resinicola</name>
    <dbReference type="NCBI Taxonomy" id="574789"/>
    <lineage>
        <taxon>Eukaryota</taxon>
        <taxon>Fungi</taxon>
        <taxon>Dikarya</taxon>
        <taxon>Ascomycota</taxon>
        <taxon>Pezizomycotina</taxon>
        <taxon>Dothideomycetes</taxon>
        <taxon>Pleosporomycetidae</taxon>
        <taxon>Mytilinidiales</taxon>
        <taxon>Mytilinidiaceae</taxon>
        <taxon>Mytilinidion</taxon>
    </lineage>
</organism>
<accession>A0A6A6Z2B4</accession>
<keyword evidence="6" id="KW-1185">Reference proteome</keyword>
<dbReference type="SUPFAM" id="SSF52540">
    <property type="entry name" value="P-loop containing nucleoside triphosphate hydrolases"/>
    <property type="match status" value="1"/>
</dbReference>
<dbReference type="RefSeq" id="XP_033581912.1">
    <property type="nucleotide sequence ID" value="XM_033724165.1"/>
</dbReference>
<dbReference type="Gene3D" id="3.40.50.300">
    <property type="entry name" value="P-loop containing nucleotide triphosphate hydrolases"/>
    <property type="match status" value="1"/>
</dbReference>
<dbReference type="InterPro" id="IPR007111">
    <property type="entry name" value="NACHT_NTPase"/>
</dbReference>
<proteinExistence type="predicted"/>
<dbReference type="InterPro" id="IPR027417">
    <property type="entry name" value="P-loop_NTPase"/>
</dbReference>
<protein>
    <submittedName>
        <fullName evidence="5 7">Vegetative incompatibility protein HET-E-1</fullName>
    </submittedName>
</protein>
<gene>
    <name evidence="5 7" type="ORF">BDZ99DRAFT_506264</name>
</gene>
<evidence type="ECO:0000313" key="5">
    <source>
        <dbReference type="EMBL" id="KAF2814948.1"/>
    </source>
</evidence>
<dbReference type="EMBL" id="MU003694">
    <property type="protein sequence ID" value="KAF2814948.1"/>
    <property type="molecule type" value="Genomic_DNA"/>
</dbReference>
<dbReference type="Pfam" id="PF24883">
    <property type="entry name" value="NPHP3_N"/>
    <property type="match status" value="1"/>
</dbReference>
<reference evidence="7" key="2">
    <citation type="submission" date="2020-04" db="EMBL/GenBank/DDBJ databases">
        <authorList>
            <consortium name="NCBI Genome Project"/>
        </authorList>
    </citation>
    <scope>NUCLEOTIDE SEQUENCE</scope>
    <source>
        <strain evidence="7">CBS 304.34</strain>
    </source>
</reference>
<feature type="repeat" description="WD" evidence="3">
    <location>
        <begin position="749"/>
        <end position="775"/>
    </location>
</feature>
<name>A0A6A6Z2B4_9PEZI</name>
<feature type="repeat" description="WD" evidence="3">
    <location>
        <begin position="882"/>
        <end position="923"/>
    </location>
</feature>
<dbReference type="InterPro" id="IPR001680">
    <property type="entry name" value="WD40_rpt"/>
</dbReference>
<dbReference type="PRINTS" id="PR00320">
    <property type="entry name" value="GPROTEINBRPT"/>
</dbReference>
<evidence type="ECO:0000313" key="7">
    <source>
        <dbReference type="RefSeq" id="XP_033581912.1"/>
    </source>
</evidence>
<feature type="domain" description="NACHT" evidence="4">
    <location>
        <begin position="211"/>
        <end position="360"/>
    </location>
</feature>
<dbReference type="SMART" id="SM00320">
    <property type="entry name" value="WD40"/>
    <property type="match status" value="6"/>
</dbReference>
<evidence type="ECO:0000259" key="4">
    <source>
        <dbReference type="PROSITE" id="PS50837"/>
    </source>
</evidence>
<dbReference type="OrthoDB" id="674604at2759"/>
<dbReference type="PROSITE" id="PS00678">
    <property type="entry name" value="WD_REPEATS_1"/>
    <property type="match status" value="3"/>
</dbReference>
<feature type="repeat" description="WD" evidence="3">
    <location>
        <begin position="776"/>
        <end position="817"/>
    </location>
</feature>
<evidence type="ECO:0000313" key="6">
    <source>
        <dbReference type="Proteomes" id="UP000504636"/>
    </source>
</evidence>
<reference evidence="7" key="3">
    <citation type="submission" date="2025-04" db="UniProtKB">
        <authorList>
            <consortium name="RefSeq"/>
        </authorList>
    </citation>
    <scope>IDENTIFICATION</scope>
    <source>
        <strain evidence="7">CBS 304.34</strain>
    </source>
</reference>
<evidence type="ECO:0000256" key="1">
    <source>
        <dbReference type="ARBA" id="ARBA00022574"/>
    </source>
</evidence>
<keyword evidence="2" id="KW-0677">Repeat</keyword>
<evidence type="ECO:0000256" key="3">
    <source>
        <dbReference type="PROSITE-ProRule" id="PRU00221"/>
    </source>
</evidence>
<dbReference type="GeneID" id="54465058"/>
<evidence type="ECO:0000256" key="2">
    <source>
        <dbReference type="ARBA" id="ARBA00022737"/>
    </source>
</evidence>
<keyword evidence="1 3" id="KW-0853">WD repeat</keyword>
<reference evidence="5 7" key="1">
    <citation type="journal article" date="2020" name="Stud. Mycol.">
        <title>101 Dothideomycetes genomes: a test case for predicting lifestyles and emergence of pathogens.</title>
        <authorList>
            <person name="Haridas S."/>
            <person name="Albert R."/>
            <person name="Binder M."/>
            <person name="Bloem J."/>
            <person name="Labutti K."/>
            <person name="Salamov A."/>
            <person name="Andreopoulos B."/>
            <person name="Baker S."/>
            <person name="Barry K."/>
            <person name="Bills G."/>
            <person name="Bluhm B."/>
            <person name="Cannon C."/>
            <person name="Castanera R."/>
            <person name="Culley D."/>
            <person name="Daum C."/>
            <person name="Ezra D."/>
            <person name="Gonzalez J."/>
            <person name="Henrissat B."/>
            <person name="Kuo A."/>
            <person name="Liang C."/>
            <person name="Lipzen A."/>
            <person name="Lutzoni F."/>
            <person name="Magnuson J."/>
            <person name="Mondo S."/>
            <person name="Nolan M."/>
            <person name="Ohm R."/>
            <person name="Pangilinan J."/>
            <person name="Park H.-J."/>
            <person name="Ramirez L."/>
            <person name="Alfaro M."/>
            <person name="Sun H."/>
            <person name="Tritt A."/>
            <person name="Yoshinaga Y."/>
            <person name="Zwiers L.-H."/>
            <person name="Turgeon B."/>
            <person name="Goodwin S."/>
            <person name="Spatafora J."/>
            <person name="Crous P."/>
            <person name="Grigoriev I."/>
        </authorList>
    </citation>
    <scope>NUCLEOTIDE SEQUENCE</scope>
    <source>
        <strain evidence="5 7">CBS 304.34</strain>
    </source>
</reference>
<dbReference type="AlphaFoldDB" id="A0A6A6Z2B4"/>
<feature type="repeat" description="WD" evidence="3">
    <location>
        <begin position="924"/>
        <end position="949"/>
    </location>
</feature>
<dbReference type="PANTHER" id="PTHR19848">
    <property type="entry name" value="WD40 REPEAT PROTEIN"/>
    <property type="match status" value="1"/>
</dbReference>
<dbReference type="SUPFAM" id="SSF50978">
    <property type="entry name" value="WD40 repeat-like"/>
    <property type="match status" value="1"/>
</dbReference>
<dbReference type="InterPro" id="IPR056884">
    <property type="entry name" value="NPHP3-like_N"/>
</dbReference>
<dbReference type="PROSITE" id="PS50082">
    <property type="entry name" value="WD_REPEATS_2"/>
    <property type="match status" value="6"/>
</dbReference>
<dbReference type="InterPro" id="IPR020472">
    <property type="entry name" value="WD40_PAC1"/>
</dbReference>
<dbReference type="Proteomes" id="UP000504636">
    <property type="component" value="Unplaced"/>
</dbReference>
<dbReference type="PROSITE" id="PS50837">
    <property type="entry name" value="NACHT"/>
    <property type="match status" value="1"/>
</dbReference>
<dbReference type="Gene3D" id="2.130.10.10">
    <property type="entry name" value="YVTN repeat-like/Quinoprotein amine dehydrogenase"/>
    <property type="match status" value="4"/>
</dbReference>
<dbReference type="PROSITE" id="PS50294">
    <property type="entry name" value="WD_REPEATS_REGION"/>
    <property type="match status" value="4"/>
</dbReference>
<feature type="repeat" description="WD" evidence="3">
    <location>
        <begin position="703"/>
        <end position="744"/>
    </location>
</feature>
<dbReference type="PANTHER" id="PTHR19848:SF8">
    <property type="entry name" value="F-BOX AND WD REPEAT DOMAIN CONTAINING 7"/>
    <property type="match status" value="1"/>
</dbReference>
<dbReference type="Pfam" id="PF00400">
    <property type="entry name" value="WD40"/>
    <property type="match status" value="6"/>
</dbReference>
<feature type="repeat" description="WD" evidence="3">
    <location>
        <begin position="818"/>
        <end position="859"/>
    </location>
</feature>
<dbReference type="InterPro" id="IPR015943">
    <property type="entry name" value="WD40/YVTN_repeat-like_dom_sf"/>
</dbReference>
<dbReference type="InterPro" id="IPR019775">
    <property type="entry name" value="WD40_repeat_CS"/>
</dbReference>
<sequence length="1018" mass="112771">MDGLSGAASVIAVIDISAKITSLCFQYSVAVKDAKKDIECLQRKVTDVKGVLEKIKQLLDGRDKARLSTTYELSNSLQECLRQLEELKRELDPGKTRQAMSRFGLRALKWPFTSKQVEKIVSGLERYEKTFTLALQVDQTGLMLDFDQKMNLANQNTNIIHQKLDLARLPIAEGASFDSHMEEHNGRCLANTRVELCRQITKWAEDGNGEPIFWLKGMAGTGKSTIARSVAQSFADQRQLGASFFFKKGEGECGNATRFFTTIATDLAARVPGLILGIRKALDADPVISERALKDQFERLILHPLSEIQQAPSQALACIVVIDALDECDREEDIRVILQLLARTKDMKPVSLRVLVTSRPELPIRLGFKQMSDGTYQDLVLHDVPRTTIEHDINLFFTHELEKIREQRSLSSDWPGRDQIQALVELAVPLFIFAATACRYIADGRDNPKRRLEVVLQYQAATHVSKLDRTYLPILTQLFDDEDNADKQRRTSEFRDIVGSIVILKSPLSVPSLAHLFQLSKEDVRCRLDSLHSVLSVPADEDVPVRLLHLSFRDFLVDAQKRGKSLFWVDERETHERLASKCLQLMSSPMGLRQNMCNLPMAGTSRSEIDKRTIAGCLSPELQLQALADSNRSTVLSFLHDAKRFTLRFRFILEDAPLQVYSSALIFAPEMSIMRKTFTNYIPGWVSRLSKVEDDWDACRSTLEGHLAYVSAVAFSPDGQLVASASYDNTVRLWDAATGSCRSTLEGHSDSLVASASYDNTVRLWDAATGSCRSTLKGHSAYVNAVAFSPDGQLVASASDDSTVRLWDAATGSCRSTLEGHSGRVSAVAFSPDGQLVASASDSHTVQLWDAATGSCRSTLKGHSGRVSALWDAATGSCRSTLKGHSDYVNAVAFSPDGQLVASASWDNTVRLWDAATGSCRSTLKGHSHSVNVVAFSPDGQFLQTDGGDIPLSLPPMRTSSFQDTELSKLFIKDQWVTLNQQPLLWLPSEYRPTCTALYKDTICLGHSSGRISFLKVT</sequence>
<dbReference type="InterPro" id="IPR036322">
    <property type="entry name" value="WD40_repeat_dom_sf"/>
</dbReference>